<feature type="transmembrane region" description="Helical" evidence="1">
    <location>
        <begin position="101"/>
        <end position="122"/>
    </location>
</feature>
<gene>
    <name evidence="2" type="ORF">GCM10010466_16250</name>
</gene>
<feature type="transmembrane region" description="Helical" evidence="1">
    <location>
        <begin position="187"/>
        <end position="205"/>
    </location>
</feature>
<sequence length="321" mass="33465">MTVATRSPTVTGAGASALERWYRWLLRSYPRDYRNGHGDEIVATLLETAEPGRALPSPRESLSLVAAGFRARVAHAARGPAWADALHLGILAVSVAHLAVLVPYATSVPLWVGLSALAVLLVMRGRVRLALPVTLLVATKIGAITLGRPWLDATLLPVRRDPVWSGEHGDVLYGAGGGTLYGAGGPVAPMLGYALVAGGLLVLAVRAPRPRPRSWLWWAAVPALAGADPAGLDFADGPGALTAARVAVEIGLLCLAAHAGRVARDPRWAAAAGIYLVPVCAVYAENLGAHPVQDLAHLAVLVLLTALAAGLPYHARQHALL</sequence>
<feature type="transmembrane region" description="Helical" evidence="1">
    <location>
        <begin position="268"/>
        <end position="284"/>
    </location>
</feature>
<feature type="transmembrane region" description="Helical" evidence="1">
    <location>
        <begin position="129"/>
        <end position="151"/>
    </location>
</feature>
<organism evidence="2 3">
    <name type="scientific">Planomonospora alba</name>
    <dbReference type="NCBI Taxonomy" id="161354"/>
    <lineage>
        <taxon>Bacteria</taxon>
        <taxon>Bacillati</taxon>
        <taxon>Actinomycetota</taxon>
        <taxon>Actinomycetes</taxon>
        <taxon>Streptosporangiales</taxon>
        <taxon>Streptosporangiaceae</taxon>
        <taxon>Planomonospora</taxon>
    </lineage>
</organism>
<keyword evidence="1" id="KW-0472">Membrane</keyword>
<dbReference type="Proteomes" id="UP001500320">
    <property type="component" value="Unassembled WGS sequence"/>
</dbReference>
<evidence type="ECO:0000313" key="2">
    <source>
        <dbReference type="EMBL" id="GAA3126106.1"/>
    </source>
</evidence>
<evidence type="ECO:0000313" key="3">
    <source>
        <dbReference type="Proteomes" id="UP001500320"/>
    </source>
</evidence>
<keyword evidence="1" id="KW-0812">Transmembrane</keyword>
<name>A0ABP6MX73_9ACTN</name>
<feature type="transmembrane region" description="Helical" evidence="1">
    <location>
        <begin position="296"/>
        <end position="315"/>
    </location>
</feature>
<keyword evidence="1" id="KW-1133">Transmembrane helix</keyword>
<proteinExistence type="predicted"/>
<evidence type="ECO:0000256" key="1">
    <source>
        <dbReference type="SAM" id="Phobius"/>
    </source>
</evidence>
<dbReference type="EMBL" id="BAAAUT010000010">
    <property type="protein sequence ID" value="GAA3126106.1"/>
    <property type="molecule type" value="Genomic_DNA"/>
</dbReference>
<dbReference type="RefSeq" id="WP_344857382.1">
    <property type="nucleotide sequence ID" value="NZ_BAAAUT010000010.1"/>
</dbReference>
<accession>A0ABP6MX73</accession>
<comment type="caution">
    <text evidence="2">The sequence shown here is derived from an EMBL/GenBank/DDBJ whole genome shotgun (WGS) entry which is preliminary data.</text>
</comment>
<protein>
    <recommendedName>
        <fullName evidence="4">Integral membrane protein</fullName>
    </recommendedName>
</protein>
<reference evidence="3" key="1">
    <citation type="journal article" date="2019" name="Int. J. Syst. Evol. Microbiol.">
        <title>The Global Catalogue of Microorganisms (GCM) 10K type strain sequencing project: providing services to taxonomists for standard genome sequencing and annotation.</title>
        <authorList>
            <consortium name="The Broad Institute Genomics Platform"/>
            <consortium name="The Broad Institute Genome Sequencing Center for Infectious Disease"/>
            <person name="Wu L."/>
            <person name="Ma J."/>
        </authorList>
    </citation>
    <scope>NUCLEOTIDE SEQUENCE [LARGE SCALE GENOMIC DNA]</scope>
    <source>
        <strain evidence="3">JCM 9373</strain>
    </source>
</reference>
<evidence type="ECO:0008006" key="4">
    <source>
        <dbReference type="Google" id="ProtNLM"/>
    </source>
</evidence>
<keyword evidence="3" id="KW-1185">Reference proteome</keyword>